<accession>A0A2N6NPZ3</accession>
<comment type="caution">
    <text evidence="2">The sequence shown here is derived from an EMBL/GenBank/DDBJ whole genome shotgun (WGS) entry which is preliminary data.</text>
</comment>
<gene>
    <name evidence="2" type="ORF">BM221_003979</name>
</gene>
<organism evidence="2 3">
    <name type="scientific">Beauveria bassiana</name>
    <name type="common">White muscardine disease fungus</name>
    <name type="synonym">Tritirachium shiotae</name>
    <dbReference type="NCBI Taxonomy" id="176275"/>
    <lineage>
        <taxon>Eukaryota</taxon>
        <taxon>Fungi</taxon>
        <taxon>Dikarya</taxon>
        <taxon>Ascomycota</taxon>
        <taxon>Pezizomycotina</taxon>
        <taxon>Sordariomycetes</taxon>
        <taxon>Hypocreomycetidae</taxon>
        <taxon>Hypocreales</taxon>
        <taxon>Cordycipitaceae</taxon>
        <taxon>Beauveria</taxon>
    </lineage>
</organism>
<feature type="region of interest" description="Disordered" evidence="1">
    <location>
        <begin position="1"/>
        <end position="42"/>
    </location>
</feature>
<name>A0A2N6NPZ3_BEABA</name>
<proteinExistence type="predicted"/>
<sequence length="91" mass="10071">MSSGYITKHSLSPPAGVPDWNSAEQATGRMAGRLRPMAGRPVHQVRRAHRWLEEIGAEGPERYLDRKRDDVGGELLPSQPTTRARGGLTRL</sequence>
<feature type="region of interest" description="Disordered" evidence="1">
    <location>
        <begin position="63"/>
        <end position="91"/>
    </location>
</feature>
<dbReference type="Proteomes" id="UP000235728">
    <property type="component" value="Unassembled WGS sequence"/>
</dbReference>
<dbReference type="AlphaFoldDB" id="A0A2N6NPZ3"/>
<dbReference type="EMBL" id="MRVG01000004">
    <property type="protein sequence ID" value="PMB69339.1"/>
    <property type="molecule type" value="Genomic_DNA"/>
</dbReference>
<evidence type="ECO:0000313" key="2">
    <source>
        <dbReference type="EMBL" id="PMB69339.1"/>
    </source>
</evidence>
<reference evidence="2 3" key="1">
    <citation type="journal article" date="2016" name="Appl. Microbiol. Biotechnol.">
        <title>Characterization of T-DNA insertion mutants with decreased virulence in the entomopathogenic fungus Beauveria bassiana JEF-007.</title>
        <authorList>
            <person name="Kim S."/>
            <person name="Lee S.J."/>
            <person name="Nai Y.S."/>
            <person name="Yu J.S."/>
            <person name="Lee M.R."/>
            <person name="Yang Y.T."/>
            <person name="Kim J.S."/>
        </authorList>
    </citation>
    <scope>NUCLEOTIDE SEQUENCE [LARGE SCALE GENOMIC DNA]</scope>
    <source>
        <strain evidence="2 3">JEF-007</strain>
    </source>
</reference>
<evidence type="ECO:0000313" key="3">
    <source>
        <dbReference type="Proteomes" id="UP000235728"/>
    </source>
</evidence>
<protein>
    <submittedName>
        <fullName evidence="2">Uncharacterized protein</fullName>
    </submittedName>
</protein>
<evidence type="ECO:0000256" key="1">
    <source>
        <dbReference type="SAM" id="MobiDB-lite"/>
    </source>
</evidence>